<proteinExistence type="predicted"/>
<reference evidence="1 2" key="1">
    <citation type="journal article" date="2009" name="Appl. Environ. Microbiol.">
        <title>Three genomes from the phylum Acidobacteria provide insight into the lifestyles of these microorganisms in soils.</title>
        <authorList>
            <person name="Ward N.L."/>
            <person name="Challacombe J.F."/>
            <person name="Janssen P.H."/>
            <person name="Henrissat B."/>
            <person name="Coutinho P.M."/>
            <person name="Wu M."/>
            <person name="Xie G."/>
            <person name="Haft D.H."/>
            <person name="Sait M."/>
            <person name="Badger J."/>
            <person name="Barabote R.D."/>
            <person name="Bradley B."/>
            <person name="Brettin T.S."/>
            <person name="Brinkac L.M."/>
            <person name="Bruce D."/>
            <person name="Creasy T."/>
            <person name="Daugherty S.C."/>
            <person name="Davidsen T.M."/>
            <person name="DeBoy R.T."/>
            <person name="Detter J.C."/>
            <person name="Dodson R.J."/>
            <person name="Durkin A.S."/>
            <person name="Ganapathy A."/>
            <person name="Gwinn-Giglio M."/>
            <person name="Han C.S."/>
            <person name="Khouri H."/>
            <person name="Kiss H."/>
            <person name="Kothari S.P."/>
            <person name="Madupu R."/>
            <person name="Nelson K.E."/>
            <person name="Nelson W.C."/>
            <person name="Paulsen I."/>
            <person name="Penn K."/>
            <person name="Ren Q."/>
            <person name="Rosovitz M.J."/>
            <person name="Selengut J.D."/>
            <person name="Shrivastava S."/>
            <person name="Sullivan S.A."/>
            <person name="Tapia R."/>
            <person name="Thompson L.S."/>
            <person name="Watkins K.L."/>
            <person name="Yang Q."/>
            <person name="Yu C."/>
            <person name="Zafar N."/>
            <person name="Zhou L."/>
            <person name="Kuske C.R."/>
        </authorList>
    </citation>
    <scope>NUCLEOTIDE SEQUENCE [LARGE SCALE GENOMIC DNA]</scope>
    <source>
        <strain evidence="2">ATCC 51196 / DSM 11244 / BCRC 80197 / JCM 7670 / NBRC 15755 / NCIMB 13165 / 161</strain>
    </source>
</reference>
<dbReference type="AlphaFoldDB" id="C1F5F1"/>
<organism evidence="1 2">
    <name type="scientific">Acidobacterium capsulatum (strain ATCC 51196 / DSM 11244 / BCRC 80197 / JCM 7670 / NBRC 15755 / NCIMB 13165 / 161)</name>
    <dbReference type="NCBI Taxonomy" id="240015"/>
    <lineage>
        <taxon>Bacteria</taxon>
        <taxon>Pseudomonadati</taxon>
        <taxon>Acidobacteriota</taxon>
        <taxon>Terriglobia</taxon>
        <taxon>Terriglobales</taxon>
        <taxon>Acidobacteriaceae</taxon>
        <taxon>Acidobacterium</taxon>
    </lineage>
</organism>
<dbReference type="STRING" id="240015.ACP_1325"/>
<dbReference type="RefSeq" id="WP_015896466.1">
    <property type="nucleotide sequence ID" value="NC_012483.1"/>
</dbReference>
<evidence type="ECO:0000313" key="2">
    <source>
        <dbReference type="Proteomes" id="UP000002207"/>
    </source>
</evidence>
<evidence type="ECO:0000313" key="1">
    <source>
        <dbReference type="EMBL" id="ACO33388.1"/>
    </source>
</evidence>
<keyword evidence="2" id="KW-1185">Reference proteome</keyword>
<dbReference type="eggNOG" id="COG5616">
    <property type="taxonomic scope" value="Bacteria"/>
</dbReference>
<dbReference type="InParanoid" id="C1F5F1"/>
<dbReference type="KEGG" id="aca:ACP_1325"/>
<dbReference type="OrthoDB" id="118722at2"/>
<dbReference type="HOGENOM" id="CLU_978707_0_0_0"/>
<protein>
    <submittedName>
        <fullName evidence="1">Conserved domain protein</fullName>
    </submittedName>
</protein>
<dbReference type="Proteomes" id="UP000002207">
    <property type="component" value="Chromosome"/>
</dbReference>
<accession>C1F5F1</accession>
<dbReference type="EMBL" id="CP001472">
    <property type="protein sequence ID" value="ACO33388.1"/>
    <property type="molecule type" value="Genomic_DNA"/>
</dbReference>
<gene>
    <name evidence="1" type="ordered locus">ACP_1325</name>
</gene>
<sequence>MIPSNLSENPRKVLPFLAQPEWSDADVREELERVLQSRFFIKSGKLCRFLRTAVDYLLAGKAEVFKEYIVGTEVYDRPSSYDPNLDSIVRTEARRLRAKLREYYASAPAIGTVKIHLAVGSYVPVIERRHIQAQLSDSTLYDLSRSPGNTHHLAIFPFRTKSLNELALRKTCDLEIELTEHLSRHTRIKLFATSPGGECDPFEQLRLWQSSGVEFVVDGKVIHFGNDIIAQIQLLTLSGMILWTKSFDCRAPGNIHHELRSSLLTAIFDTSLRDEMKQGTSFIP</sequence>
<name>C1F5F1_ACIC5</name>